<organism evidence="4 5">
    <name type="scientific">Miscanthus lutarioriparius</name>
    <dbReference type="NCBI Taxonomy" id="422564"/>
    <lineage>
        <taxon>Eukaryota</taxon>
        <taxon>Viridiplantae</taxon>
        <taxon>Streptophyta</taxon>
        <taxon>Embryophyta</taxon>
        <taxon>Tracheophyta</taxon>
        <taxon>Spermatophyta</taxon>
        <taxon>Magnoliopsida</taxon>
        <taxon>Liliopsida</taxon>
        <taxon>Poales</taxon>
        <taxon>Poaceae</taxon>
        <taxon>PACMAD clade</taxon>
        <taxon>Panicoideae</taxon>
        <taxon>Andropogonodae</taxon>
        <taxon>Andropogoneae</taxon>
        <taxon>Saccharinae</taxon>
        <taxon>Miscanthus</taxon>
    </lineage>
</organism>
<dbReference type="SUPFAM" id="SSF54160">
    <property type="entry name" value="Chromo domain-like"/>
    <property type="match status" value="1"/>
</dbReference>
<evidence type="ECO:0000256" key="1">
    <source>
        <dbReference type="SAM" id="MobiDB-lite"/>
    </source>
</evidence>
<dbReference type="Proteomes" id="UP000604825">
    <property type="component" value="Unassembled WGS sequence"/>
</dbReference>
<feature type="domain" description="Retrotransposon gag" evidence="2">
    <location>
        <begin position="290"/>
        <end position="383"/>
    </location>
</feature>
<dbReference type="PANTHER" id="PTHR46148:SF52">
    <property type="entry name" value="OS04G0603800 PROTEIN"/>
    <property type="match status" value="1"/>
</dbReference>
<dbReference type="CDD" id="cd00303">
    <property type="entry name" value="retropepsin_like"/>
    <property type="match status" value="1"/>
</dbReference>
<evidence type="ECO:0008006" key="6">
    <source>
        <dbReference type="Google" id="ProtNLM"/>
    </source>
</evidence>
<evidence type="ECO:0000259" key="3">
    <source>
        <dbReference type="Pfam" id="PF24626"/>
    </source>
</evidence>
<feature type="domain" description="Tf2-1-like SH3-like" evidence="3">
    <location>
        <begin position="667"/>
        <end position="716"/>
    </location>
</feature>
<dbReference type="EMBL" id="CAJGYO010000001">
    <property type="protein sequence ID" value="CAD6203447.1"/>
    <property type="molecule type" value="Genomic_DNA"/>
</dbReference>
<accession>A0A811MEV1</accession>
<feature type="compositionally biased region" description="Pro residues" evidence="1">
    <location>
        <begin position="196"/>
        <end position="233"/>
    </location>
</feature>
<keyword evidence="5" id="KW-1185">Reference proteome</keyword>
<comment type="caution">
    <text evidence="4">The sequence shown here is derived from an EMBL/GenBank/DDBJ whole genome shotgun (WGS) entry which is preliminary data.</text>
</comment>
<dbReference type="Gene3D" id="2.40.70.10">
    <property type="entry name" value="Acid Proteases"/>
    <property type="match status" value="1"/>
</dbReference>
<evidence type="ECO:0000313" key="5">
    <source>
        <dbReference type="Proteomes" id="UP000604825"/>
    </source>
</evidence>
<reference evidence="4" key="1">
    <citation type="submission" date="2020-10" db="EMBL/GenBank/DDBJ databases">
        <authorList>
            <person name="Han B."/>
            <person name="Lu T."/>
            <person name="Zhao Q."/>
            <person name="Huang X."/>
            <person name="Zhao Y."/>
        </authorList>
    </citation>
    <scope>NUCLEOTIDE SEQUENCE</scope>
</reference>
<dbReference type="AlphaFoldDB" id="A0A811MEV1"/>
<proteinExistence type="predicted"/>
<dbReference type="Pfam" id="PF03732">
    <property type="entry name" value="Retrotrans_gag"/>
    <property type="match status" value="1"/>
</dbReference>
<dbReference type="Pfam" id="PF24626">
    <property type="entry name" value="SH3_Tf2-1"/>
    <property type="match status" value="1"/>
</dbReference>
<dbReference type="OrthoDB" id="696591at2759"/>
<protein>
    <recommendedName>
        <fullName evidence="6">Retrotransposon gag domain-containing protein</fullName>
    </recommendedName>
</protein>
<dbReference type="InterPro" id="IPR021109">
    <property type="entry name" value="Peptidase_aspartic_dom_sf"/>
</dbReference>
<name>A0A811MEV1_9POAL</name>
<dbReference type="SUPFAM" id="SSF50630">
    <property type="entry name" value="Acid proteases"/>
    <property type="match status" value="1"/>
</dbReference>
<evidence type="ECO:0000313" key="4">
    <source>
        <dbReference type="EMBL" id="CAD6203447.1"/>
    </source>
</evidence>
<evidence type="ECO:0000259" key="2">
    <source>
        <dbReference type="Pfam" id="PF03732"/>
    </source>
</evidence>
<dbReference type="InterPro" id="IPR005162">
    <property type="entry name" value="Retrotrans_gag_dom"/>
</dbReference>
<dbReference type="InterPro" id="IPR016197">
    <property type="entry name" value="Chromo-like_dom_sf"/>
</dbReference>
<gene>
    <name evidence="4" type="ORF">NCGR_LOCUS1634</name>
</gene>
<feature type="region of interest" description="Disordered" evidence="1">
    <location>
        <begin position="784"/>
        <end position="842"/>
    </location>
</feature>
<feature type="region of interest" description="Disordered" evidence="1">
    <location>
        <begin position="139"/>
        <end position="252"/>
    </location>
</feature>
<feature type="region of interest" description="Disordered" evidence="1">
    <location>
        <begin position="422"/>
        <end position="450"/>
    </location>
</feature>
<dbReference type="PANTHER" id="PTHR46148">
    <property type="entry name" value="CHROMO DOMAIN-CONTAINING PROTEIN"/>
    <property type="match status" value="1"/>
</dbReference>
<feature type="compositionally biased region" description="Pro residues" evidence="1">
    <location>
        <begin position="177"/>
        <end position="187"/>
    </location>
</feature>
<feature type="compositionally biased region" description="Acidic residues" evidence="1">
    <location>
        <begin position="808"/>
        <end position="817"/>
    </location>
</feature>
<dbReference type="InterPro" id="IPR056924">
    <property type="entry name" value="SH3_Tf2-1"/>
</dbReference>
<dbReference type="Pfam" id="PF08284">
    <property type="entry name" value="RVP_2"/>
    <property type="match status" value="1"/>
</dbReference>
<sequence length="842" mass="93450">MDPNLKLVLEEIQKSKEEFGRRFDEHHEQWERRFADLELSRSARDAAVDKRLDSLELAGADTAYTIGRRVADLEAVRLDVLHDERDDRVTALEVAATDLGTWGPEMEALVDDLRLEMQKFSQSHDSKVFDVLPQWPTVVASSSSTPSGHGDATSHRDGEFGTGAVWTHVPVMGKQSDPPPPPPPPIHPRSTQQLPHRPPAPPFPSPHIPTRPHPSPHPPRPPPLYIPPRPPFATPRHPTPYDSPDLQHPTGRLPKLPFSKFDGENPRLWRSRCERYFTMYAVDPSLWVSVATMFVEGAAAGWYESIENTPATANWTSFCQALHDRFDRDQKEALIRQLFHIKQTSTVLDYVERFSILIDRLKSYSASTDPLFYTMRFIDGLRPDLKAMILVSRPQTLDAAICMALVQEEVAGQSGVQSSFRSSAPVEWSQKPTPRTALPLPQPPPRAEKPVVKPAAAEPTATYSASGALAAIKAYRRALGLCYKCNAKWSKDHRCAPEVLQAVEALWESLDPEVVPAIDTPADQSTEQVFLAISKSAVSGVPAARTIRLLGSMSGIPVHILVDSGSSSSFLSDTTSIQLHHLDSVPVASCVQVAGGGVLQSSLLLRQVPWTVGSCSFTTDFRVLPLGNFDAILGMDWLESYSPMQVHWALKWLAIPYKGQTQPYIQSSLFHRSNNKLSFKFFGPFQVIQKIGPVAYKLQLPPGAAVHPVFHVSQLRSSPGHQQVSPSLPSDLLPFQFPLRVLQRRWTSGPRPVAQGLIQWSQSPLELSTWEPLEQLHQQFPRAPAWGHAGSEDGGTVSCRPLPVPVTTEDDAPEAEQEAARADRPKRLRWPNTKIAGPMWQA</sequence>